<dbReference type="GO" id="GO:0003677">
    <property type="term" value="F:DNA binding"/>
    <property type="evidence" value="ECO:0007669"/>
    <property type="project" value="InterPro"/>
</dbReference>
<dbReference type="GO" id="GO:0046872">
    <property type="term" value="F:metal ion binding"/>
    <property type="evidence" value="ECO:0007669"/>
    <property type="project" value="InterPro"/>
</dbReference>
<gene>
    <name evidence="2" type="ORF">VZ95_04795</name>
</gene>
<sequence length="83" mass="9251">MHASHPKIVARLRRAEGHLRAVIGMIEAEKPCLELAQQLHAVEAAVAKAKKELIQDHIEHCLEDADREGRAVIGELKQLAKFL</sequence>
<dbReference type="RefSeq" id="WP_045774863.1">
    <property type="nucleotide sequence ID" value="NZ_LAJY01000094.1"/>
</dbReference>
<dbReference type="Proteomes" id="UP000033774">
    <property type="component" value="Unassembled WGS sequence"/>
</dbReference>
<dbReference type="EMBL" id="LAJY01000094">
    <property type="protein sequence ID" value="KJV10455.1"/>
    <property type="molecule type" value="Genomic_DNA"/>
</dbReference>
<dbReference type="Gene3D" id="1.20.58.1000">
    <property type="entry name" value="Metal-sensitive repressor, helix protomer"/>
    <property type="match status" value="1"/>
</dbReference>
<dbReference type="InterPro" id="IPR038390">
    <property type="entry name" value="Metal_Tscrpt_repr_sf"/>
</dbReference>
<dbReference type="InterPro" id="IPR003735">
    <property type="entry name" value="Metal_Tscrpt_repr"/>
</dbReference>
<dbReference type="GO" id="GO:0045892">
    <property type="term" value="P:negative regulation of DNA-templated transcription"/>
    <property type="evidence" value="ECO:0007669"/>
    <property type="project" value="UniProtKB-ARBA"/>
</dbReference>
<dbReference type="AlphaFoldDB" id="A0A0F3IUN2"/>
<dbReference type="OrthoDB" id="9811244at2"/>
<evidence type="ECO:0000313" key="2">
    <source>
        <dbReference type="EMBL" id="KJV10455.1"/>
    </source>
</evidence>
<dbReference type="Pfam" id="PF02583">
    <property type="entry name" value="Trns_repr_metal"/>
    <property type="match status" value="1"/>
</dbReference>
<evidence type="ECO:0008006" key="4">
    <source>
        <dbReference type="Google" id="ProtNLM"/>
    </source>
</evidence>
<proteinExistence type="inferred from homology"/>
<keyword evidence="3" id="KW-1185">Reference proteome</keyword>
<comment type="caution">
    <text evidence="2">The sequence shown here is derived from an EMBL/GenBank/DDBJ whole genome shotgun (WGS) entry which is preliminary data.</text>
</comment>
<organism evidence="2 3">
    <name type="scientific">Elstera litoralis</name>
    <dbReference type="NCBI Taxonomy" id="552518"/>
    <lineage>
        <taxon>Bacteria</taxon>
        <taxon>Pseudomonadati</taxon>
        <taxon>Pseudomonadota</taxon>
        <taxon>Alphaproteobacteria</taxon>
        <taxon>Rhodospirillales</taxon>
        <taxon>Rhodospirillaceae</taxon>
        <taxon>Elstera</taxon>
    </lineage>
</organism>
<protein>
    <recommendedName>
        <fullName evidence="4">NreA</fullName>
    </recommendedName>
</protein>
<accession>A0A0F3IUN2</accession>
<reference evidence="2 3" key="1">
    <citation type="submission" date="2015-03" db="EMBL/GenBank/DDBJ databases">
        <title>Draft genome sequence of Elstera litoralis.</title>
        <authorList>
            <person name="Rahalkar M.C."/>
            <person name="Dhakephalkar P.K."/>
            <person name="Pore S.D."/>
            <person name="Arora P."/>
            <person name="Kapse N.G."/>
            <person name="Pandit P.S."/>
        </authorList>
    </citation>
    <scope>NUCLEOTIDE SEQUENCE [LARGE SCALE GENOMIC DNA]</scope>
    <source>
        <strain evidence="2 3">Dia-1</strain>
    </source>
</reference>
<name>A0A0F3IUN2_9PROT</name>
<dbReference type="PANTHER" id="PTHR33677">
    <property type="entry name" value="TRANSCRIPTIONAL REPRESSOR FRMR-RELATED"/>
    <property type="match status" value="1"/>
</dbReference>
<evidence type="ECO:0000313" key="3">
    <source>
        <dbReference type="Proteomes" id="UP000033774"/>
    </source>
</evidence>
<evidence type="ECO:0000256" key="1">
    <source>
        <dbReference type="ARBA" id="ARBA00005260"/>
    </source>
</evidence>
<comment type="similarity">
    <text evidence="1">Belongs to the FrmR/RcnR family.</text>
</comment>